<dbReference type="InterPro" id="IPR018060">
    <property type="entry name" value="HTH_AraC"/>
</dbReference>
<dbReference type="SUPFAM" id="SSF51215">
    <property type="entry name" value="Regulatory protein AraC"/>
    <property type="match status" value="1"/>
</dbReference>
<dbReference type="PRINTS" id="PR00032">
    <property type="entry name" value="HTHARAC"/>
</dbReference>
<dbReference type="Gene3D" id="1.10.10.60">
    <property type="entry name" value="Homeodomain-like"/>
    <property type="match status" value="1"/>
</dbReference>
<protein>
    <submittedName>
        <fullName evidence="5">AraC family transcriptional regulator</fullName>
    </submittedName>
</protein>
<dbReference type="GO" id="GO:0003700">
    <property type="term" value="F:DNA-binding transcription factor activity"/>
    <property type="evidence" value="ECO:0007669"/>
    <property type="project" value="InterPro"/>
</dbReference>
<dbReference type="PANTHER" id="PTHR43280:SF32">
    <property type="entry name" value="TRANSCRIPTIONAL REGULATORY PROTEIN"/>
    <property type="match status" value="1"/>
</dbReference>
<dbReference type="InterPro" id="IPR037923">
    <property type="entry name" value="HTH-like"/>
</dbReference>
<dbReference type="InterPro" id="IPR020449">
    <property type="entry name" value="Tscrpt_reg_AraC-type_HTH"/>
</dbReference>
<dbReference type="Gene3D" id="2.60.120.10">
    <property type="entry name" value="Jelly Rolls"/>
    <property type="match status" value="1"/>
</dbReference>
<evidence type="ECO:0000256" key="3">
    <source>
        <dbReference type="ARBA" id="ARBA00023163"/>
    </source>
</evidence>
<dbReference type="PANTHER" id="PTHR43280">
    <property type="entry name" value="ARAC-FAMILY TRANSCRIPTIONAL REGULATOR"/>
    <property type="match status" value="1"/>
</dbReference>
<dbReference type="InterPro" id="IPR009057">
    <property type="entry name" value="Homeodomain-like_sf"/>
</dbReference>
<evidence type="ECO:0000259" key="4">
    <source>
        <dbReference type="PROSITE" id="PS01124"/>
    </source>
</evidence>
<accession>A0A8T4H911</accession>
<comment type="caution">
    <text evidence="5">The sequence shown here is derived from an EMBL/GenBank/DDBJ whole genome shotgun (WGS) entry which is preliminary data.</text>
</comment>
<evidence type="ECO:0000313" key="6">
    <source>
        <dbReference type="Proteomes" id="UP000679691"/>
    </source>
</evidence>
<dbReference type="SMART" id="SM00342">
    <property type="entry name" value="HTH_ARAC"/>
    <property type="match status" value="1"/>
</dbReference>
<evidence type="ECO:0000256" key="1">
    <source>
        <dbReference type="ARBA" id="ARBA00023015"/>
    </source>
</evidence>
<gene>
    <name evidence="5" type="ORF">J5U18_08560</name>
</gene>
<organism evidence="5 6">
    <name type="scientific">Rhinopithecimicrobium faecis</name>
    <dbReference type="NCBI Taxonomy" id="2820698"/>
    <lineage>
        <taxon>Bacteria</taxon>
        <taxon>Pseudomonadati</taxon>
        <taxon>Bacteroidota</taxon>
        <taxon>Sphingobacteriia</taxon>
        <taxon>Sphingobacteriales</taxon>
        <taxon>Sphingobacteriaceae</taxon>
        <taxon>Rhinopithecimicrobium</taxon>
    </lineage>
</organism>
<dbReference type="RefSeq" id="WP_353547109.1">
    <property type="nucleotide sequence ID" value="NZ_JAGKSB010000008.1"/>
</dbReference>
<dbReference type="EMBL" id="JAGKSB010000008">
    <property type="protein sequence ID" value="MBP3943610.1"/>
    <property type="molecule type" value="Genomic_DNA"/>
</dbReference>
<name>A0A8T4H911_9SPHI</name>
<dbReference type="GO" id="GO:0043565">
    <property type="term" value="F:sequence-specific DNA binding"/>
    <property type="evidence" value="ECO:0007669"/>
    <property type="project" value="InterPro"/>
</dbReference>
<dbReference type="Proteomes" id="UP000679691">
    <property type="component" value="Unassembled WGS sequence"/>
</dbReference>
<dbReference type="PROSITE" id="PS01124">
    <property type="entry name" value="HTH_ARAC_FAMILY_2"/>
    <property type="match status" value="1"/>
</dbReference>
<sequence>MKIDIPVIANCLINGSAQEPLLVADLAAYVLKNKNMVFPHKHSFYHFVVFTAGTGSHTIDFKRYEIKPQQVYFMAPGQVHTWEFQGDEAGFIVNFNSDYFQSFLWNTDYLMRFSFLSGALSDCLMDLDAQTFKAISALLTELITLQQQGADADILRSMLLCVLLYIEQTQGHKKPLTQRHSYNATIYHNFRKLVDQQFKSKRLPKEYAELLYITPNHLNAICKDYIGQPAGEIIRARVVLEAQRLLINRQLSIAEIASLLKFADNSYFTKFFKKQTGHTPEEFRKLTS</sequence>
<dbReference type="Pfam" id="PF02311">
    <property type="entry name" value="AraC_binding"/>
    <property type="match status" value="1"/>
</dbReference>
<evidence type="ECO:0000256" key="2">
    <source>
        <dbReference type="ARBA" id="ARBA00023125"/>
    </source>
</evidence>
<keyword evidence="6" id="KW-1185">Reference proteome</keyword>
<evidence type="ECO:0000313" key="5">
    <source>
        <dbReference type="EMBL" id="MBP3943610.1"/>
    </source>
</evidence>
<dbReference type="InterPro" id="IPR014710">
    <property type="entry name" value="RmlC-like_jellyroll"/>
</dbReference>
<proteinExistence type="predicted"/>
<keyword evidence="1" id="KW-0805">Transcription regulation</keyword>
<dbReference type="AlphaFoldDB" id="A0A8T4H911"/>
<keyword evidence="2" id="KW-0238">DNA-binding</keyword>
<dbReference type="InterPro" id="IPR003313">
    <property type="entry name" value="AraC-bd"/>
</dbReference>
<keyword evidence="3" id="KW-0804">Transcription</keyword>
<dbReference type="Pfam" id="PF12833">
    <property type="entry name" value="HTH_18"/>
    <property type="match status" value="1"/>
</dbReference>
<dbReference type="SUPFAM" id="SSF46689">
    <property type="entry name" value="Homeodomain-like"/>
    <property type="match status" value="1"/>
</dbReference>
<reference evidence="5" key="1">
    <citation type="submission" date="2021-03" db="EMBL/GenBank/DDBJ databases">
        <authorList>
            <person name="Lu T."/>
            <person name="Wang Q."/>
            <person name="Han X."/>
        </authorList>
    </citation>
    <scope>NUCLEOTIDE SEQUENCE</scope>
    <source>
        <strain evidence="5">WQ 2009</strain>
    </source>
</reference>
<feature type="domain" description="HTH araC/xylS-type" evidence="4">
    <location>
        <begin position="188"/>
        <end position="286"/>
    </location>
</feature>